<sequence length="82" mass="9005">MLACRQLQGAKAVSSSSFTYLRRQTHHYVSCDKNIISTQATDLSVFGTGTGNKRSRTAYEKKSSLVYSVSWNNYSSGSSCPV</sequence>
<dbReference type="Proteomes" id="UP000708208">
    <property type="component" value="Unassembled WGS sequence"/>
</dbReference>
<reference evidence="1" key="1">
    <citation type="submission" date="2021-06" db="EMBL/GenBank/DDBJ databases">
        <authorList>
            <person name="Hodson N. C."/>
            <person name="Mongue J. A."/>
            <person name="Jaron S. K."/>
        </authorList>
    </citation>
    <scope>NUCLEOTIDE SEQUENCE</scope>
</reference>
<keyword evidence="2" id="KW-1185">Reference proteome</keyword>
<organism evidence="1 2">
    <name type="scientific">Allacma fusca</name>
    <dbReference type="NCBI Taxonomy" id="39272"/>
    <lineage>
        <taxon>Eukaryota</taxon>
        <taxon>Metazoa</taxon>
        <taxon>Ecdysozoa</taxon>
        <taxon>Arthropoda</taxon>
        <taxon>Hexapoda</taxon>
        <taxon>Collembola</taxon>
        <taxon>Symphypleona</taxon>
        <taxon>Sminthuridae</taxon>
        <taxon>Allacma</taxon>
    </lineage>
</organism>
<gene>
    <name evidence="1" type="ORF">AFUS01_LOCUS42538</name>
</gene>
<name>A0A8J2LHX6_9HEXA</name>
<dbReference type="AlphaFoldDB" id="A0A8J2LHX6"/>
<dbReference type="EMBL" id="CAJVCH010567467">
    <property type="protein sequence ID" value="CAG7832879.1"/>
    <property type="molecule type" value="Genomic_DNA"/>
</dbReference>
<accession>A0A8J2LHX6</accession>
<proteinExistence type="predicted"/>
<evidence type="ECO:0000313" key="1">
    <source>
        <dbReference type="EMBL" id="CAG7832879.1"/>
    </source>
</evidence>
<evidence type="ECO:0000313" key="2">
    <source>
        <dbReference type="Proteomes" id="UP000708208"/>
    </source>
</evidence>
<comment type="caution">
    <text evidence="1">The sequence shown here is derived from an EMBL/GenBank/DDBJ whole genome shotgun (WGS) entry which is preliminary data.</text>
</comment>
<protein>
    <submittedName>
        <fullName evidence="1">Uncharacterized protein</fullName>
    </submittedName>
</protein>